<feature type="region of interest" description="Disordered" evidence="2">
    <location>
        <begin position="1"/>
        <end position="39"/>
    </location>
</feature>
<dbReference type="InterPro" id="IPR026652">
    <property type="entry name" value="CEP128"/>
</dbReference>
<proteinExistence type="predicted"/>
<reference evidence="3 4" key="1">
    <citation type="journal article" date="2019" name="Sci. Data">
        <title>Hybrid genome assembly and annotation of Danionella translucida.</title>
        <authorList>
            <person name="Kadobianskyi M."/>
            <person name="Schulze L."/>
            <person name="Schuelke M."/>
            <person name="Judkewitz B."/>
        </authorList>
    </citation>
    <scope>NUCLEOTIDE SEQUENCE [LARGE SCALE GENOMIC DNA]</scope>
    <source>
        <strain evidence="3 4">Bolton</strain>
    </source>
</reference>
<name>A0A553Q9K0_9TELE</name>
<feature type="coiled-coil region" evidence="1">
    <location>
        <begin position="678"/>
        <end position="793"/>
    </location>
</feature>
<feature type="compositionally biased region" description="Basic and acidic residues" evidence="2">
    <location>
        <begin position="9"/>
        <end position="25"/>
    </location>
</feature>
<dbReference type="OrthoDB" id="10046318at2759"/>
<protein>
    <recommendedName>
        <fullName evidence="5">Centrosomal protein of 128 kDa</fullName>
    </recommendedName>
</protein>
<feature type="coiled-coil region" evidence="1">
    <location>
        <begin position="266"/>
        <end position="335"/>
    </location>
</feature>
<evidence type="ECO:0008006" key="5">
    <source>
        <dbReference type="Google" id="ProtNLM"/>
    </source>
</evidence>
<dbReference type="Proteomes" id="UP000316079">
    <property type="component" value="Unassembled WGS sequence"/>
</dbReference>
<feature type="coiled-coil region" evidence="1">
    <location>
        <begin position="386"/>
        <end position="494"/>
    </location>
</feature>
<feature type="region of interest" description="Disordered" evidence="2">
    <location>
        <begin position="91"/>
        <end position="119"/>
    </location>
</feature>
<accession>A0A553Q9K0</accession>
<feature type="coiled-coil region" evidence="1">
    <location>
        <begin position="537"/>
        <end position="571"/>
    </location>
</feature>
<evidence type="ECO:0000256" key="2">
    <source>
        <dbReference type="SAM" id="MobiDB-lite"/>
    </source>
</evidence>
<dbReference type="GO" id="GO:0005814">
    <property type="term" value="C:centriole"/>
    <property type="evidence" value="ECO:0007669"/>
    <property type="project" value="TreeGrafter"/>
</dbReference>
<dbReference type="PANTHER" id="PTHR46657:SF1">
    <property type="entry name" value="CENTROSOMAL PROTEIN OF 128 KDA"/>
    <property type="match status" value="1"/>
</dbReference>
<dbReference type="STRING" id="623744.A0A553Q9K0"/>
<dbReference type="GO" id="GO:0000922">
    <property type="term" value="C:spindle pole"/>
    <property type="evidence" value="ECO:0007669"/>
    <property type="project" value="TreeGrafter"/>
</dbReference>
<dbReference type="AlphaFoldDB" id="A0A553Q9K0"/>
<evidence type="ECO:0000313" key="3">
    <source>
        <dbReference type="EMBL" id="TRY86609.1"/>
    </source>
</evidence>
<organism evidence="3 4">
    <name type="scientific">Danionella cerebrum</name>
    <dbReference type="NCBI Taxonomy" id="2873325"/>
    <lineage>
        <taxon>Eukaryota</taxon>
        <taxon>Metazoa</taxon>
        <taxon>Chordata</taxon>
        <taxon>Craniata</taxon>
        <taxon>Vertebrata</taxon>
        <taxon>Euteleostomi</taxon>
        <taxon>Actinopterygii</taxon>
        <taxon>Neopterygii</taxon>
        <taxon>Teleostei</taxon>
        <taxon>Ostariophysi</taxon>
        <taxon>Cypriniformes</taxon>
        <taxon>Danionidae</taxon>
        <taxon>Danioninae</taxon>
        <taxon>Danionella</taxon>
    </lineage>
</organism>
<keyword evidence="4" id="KW-1185">Reference proteome</keyword>
<evidence type="ECO:0000256" key="1">
    <source>
        <dbReference type="SAM" id="Coils"/>
    </source>
</evidence>
<evidence type="ECO:0000313" key="4">
    <source>
        <dbReference type="Proteomes" id="UP000316079"/>
    </source>
</evidence>
<dbReference type="EMBL" id="SRMA01026197">
    <property type="protein sequence ID" value="TRY86609.1"/>
    <property type="molecule type" value="Genomic_DNA"/>
</dbReference>
<feature type="coiled-coil region" evidence="1">
    <location>
        <begin position="607"/>
        <end position="648"/>
    </location>
</feature>
<feature type="compositionally biased region" description="Low complexity" evidence="2">
    <location>
        <begin position="101"/>
        <end position="111"/>
    </location>
</feature>
<sequence length="1137" mass="131398">MDSSSESDPSDRPPGHRSRARDPRVRAGNRPPRGKHASDLSVKIDTLANTLQDTSRNLNKVDRMLGQYKEHADDQADAMETLRESLEESIQHLRGQRRRSVGGLSSSLSTLHPSDLEDASVSDRRRYLPTSPLRHTDGAFRRRSCSAAVRFRDCAQAEEQIHSLHQSVRDLRSDQLRMGDDIDREISRRNRAETETKKMLESLAGRALASPREDAVSLRVERRLQNIEERMRPRETDRRHTEKAQSISADLQEALRRHEDPLLEEHQTIRERLQESEDERSKMLQELESVRKQLKRSDDGRDAVLQQMNEMRSQLLRVEKEHMDLQREMSEQRSAGRRRHTGSRSFFVHRREIVDEARRSLMLSGPAVLEAEDGEPGAQMGRTSEAEQLKRSIDRKEREKAQLTLQVEALSADLEQREEQQMQMLSQLKELQSRSEDSGVECARLKAQLTESETRREEVRSKAQEAIRQWKTKCKKLERQLQLLKEDSRHEVEKDKWSKVRGGVLGQQAENARRQLADALGCLAQREEDVRRGELDLAQARSRLLTAELELREARESARGLEEEAQKQISSQIRMGEENMRLKECLELQDKRREEDQRSFQEIQSSLQSLTAAKADLAARLTDAESARKELEKQLSAAQEESASLGRQLELQRQVHQRELSHLQTTREEGRAQQDRGVQHLLTLYQQEREELQALVRDLKSEALADAELKKALQLKLDRMKTECDKLTAQLSSSEEKQTQLLDKHRSLRREISIKVTLAEREEEKRRTAERSMAELQERLSTLQTEKESILQAIGAQIDSCCQFLQKDSSAKLQAITLSPGLHKDSHRWLAEVKTKLQCLCEEMSEREGRERRLRRALRNHKEQISTLKQTRDSELQRLLESSRLQEQLLRDVQNEKRGLQEKSRRKEDELVNLQDRVTDLETWTPRRVCFPEAHGSLRRPEPQIFARPITELLFVRGIDTSIDSPVHLISTRRALEHLEAVPEKLSQLEGSTDLEESQRQRDMVEQRYSRYKEIVGELQHQLEESKRRIQEYRVAGRLLSQPPVSSPDTVSSQSRHCAEQHSSLPHYLTAEVLQQHGVGVQLEPGVTLSLHRISLETTKPPAGEQLIACSFSRVVGLDFAKYYWVSFLFVMLGQSV</sequence>
<feature type="coiled-coil region" evidence="1">
    <location>
        <begin position="851"/>
        <end position="917"/>
    </location>
</feature>
<feature type="coiled-coil region" evidence="1">
    <location>
        <begin position="995"/>
        <end position="1036"/>
    </location>
</feature>
<dbReference type="PANTHER" id="PTHR46657">
    <property type="entry name" value="CENTROSOMAL PROTEIN OF 128 KDA"/>
    <property type="match status" value="1"/>
</dbReference>
<gene>
    <name evidence="3" type="ORF">DNTS_018587</name>
</gene>
<comment type="caution">
    <text evidence="3">The sequence shown here is derived from an EMBL/GenBank/DDBJ whole genome shotgun (WGS) entry which is preliminary data.</text>
</comment>
<keyword evidence="1" id="KW-0175">Coiled coil</keyword>